<dbReference type="AlphaFoldDB" id="A0A1U9K7H2"/>
<dbReference type="InterPro" id="IPR050563">
    <property type="entry name" value="4-hydroxybenzoyl-CoA_TE"/>
</dbReference>
<dbReference type="InterPro" id="IPR029069">
    <property type="entry name" value="HotDog_dom_sf"/>
</dbReference>
<dbReference type="PIRSF" id="PIRSF003230">
    <property type="entry name" value="YbgC"/>
    <property type="match status" value="1"/>
</dbReference>
<evidence type="ECO:0000256" key="1">
    <source>
        <dbReference type="ARBA" id="ARBA00005953"/>
    </source>
</evidence>
<evidence type="ECO:0000256" key="2">
    <source>
        <dbReference type="ARBA" id="ARBA00022801"/>
    </source>
</evidence>
<dbReference type="PANTHER" id="PTHR31793:SF27">
    <property type="entry name" value="NOVEL THIOESTERASE SUPERFAMILY DOMAIN AND SAPOSIN A-TYPE DOMAIN CONTAINING PROTEIN (0610012H03RIK)"/>
    <property type="match status" value="1"/>
</dbReference>
<evidence type="ECO:0000313" key="4">
    <source>
        <dbReference type="Proteomes" id="UP000188603"/>
    </source>
</evidence>
<evidence type="ECO:0000313" key="3">
    <source>
        <dbReference type="EMBL" id="AQS56007.1"/>
    </source>
</evidence>
<gene>
    <name evidence="3" type="ORF">B0W44_09730</name>
</gene>
<dbReference type="Pfam" id="PF13279">
    <property type="entry name" value="4HBT_2"/>
    <property type="match status" value="1"/>
</dbReference>
<protein>
    <submittedName>
        <fullName evidence="3">Thioesterase</fullName>
    </submittedName>
</protein>
<dbReference type="InterPro" id="IPR006684">
    <property type="entry name" value="YbgC/YbaW"/>
</dbReference>
<accession>A0A1U9K7H2</accession>
<dbReference type="Proteomes" id="UP000188603">
    <property type="component" value="Chromosome"/>
</dbReference>
<dbReference type="GO" id="GO:0047617">
    <property type="term" value="F:fatty acyl-CoA hydrolase activity"/>
    <property type="evidence" value="ECO:0007669"/>
    <property type="project" value="TreeGrafter"/>
</dbReference>
<dbReference type="OrthoDB" id="9799036at2"/>
<dbReference type="Gene3D" id="3.10.129.10">
    <property type="entry name" value="Hotdog Thioesterase"/>
    <property type="match status" value="1"/>
</dbReference>
<sequence length="132" mass="15433">MVHETPIRVRFGETDLLGHVNNVSFFSYLEHARVQFFKELTRQLDHKTWRYILASIKCDFLAQVYFDQSLRVVTKVSRIGNKSFDLEQPIVDSETGNLVAKGHSTIVYFDFKEQKSQPIPEHIREALAQYVE</sequence>
<dbReference type="RefSeq" id="WP_077719866.1">
    <property type="nucleotide sequence ID" value="NZ_CP019699.1"/>
</dbReference>
<dbReference type="CDD" id="cd00586">
    <property type="entry name" value="4HBT"/>
    <property type="match status" value="1"/>
</dbReference>
<name>A0A1U9K7H2_9BACL</name>
<comment type="similarity">
    <text evidence="1">Belongs to the 4-hydroxybenzoyl-CoA thioesterase family.</text>
</comment>
<dbReference type="KEGG" id="ntr:B0W44_09730"/>
<dbReference type="PANTHER" id="PTHR31793">
    <property type="entry name" value="4-HYDROXYBENZOYL-COA THIOESTERASE FAMILY MEMBER"/>
    <property type="match status" value="1"/>
</dbReference>
<dbReference type="SUPFAM" id="SSF54637">
    <property type="entry name" value="Thioesterase/thiol ester dehydrase-isomerase"/>
    <property type="match status" value="1"/>
</dbReference>
<organism evidence="3 4">
    <name type="scientific">Novibacillus thermophilus</name>
    <dbReference type="NCBI Taxonomy" id="1471761"/>
    <lineage>
        <taxon>Bacteria</taxon>
        <taxon>Bacillati</taxon>
        <taxon>Bacillota</taxon>
        <taxon>Bacilli</taxon>
        <taxon>Bacillales</taxon>
        <taxon>Thermoactinomycetaceae</taxon>
        <taxon>Novibacillus</taxon>
    </lineage>
</organism>
<reference evidence="3 4" key="1">
    <citation type="journal article" date="2015" name="Int. J. Syst. Evol. Microbiol.">
        <title>Novibacillus thermophilus gen. nov., sp. nov., a Gram-staining-negative and moderately thermophilic member of the family Thermoactinomycetaceae.</title>
        <authorList>
            <person name="Yang G."/>
            <person name="Chen J."/>
            <person name="Zhou S."/>
        </authorList>
    </citation>
    <scope>NUCLEOTIDE SEQUENCE [LARGE SCALE GENOMIC DNA]</scope>
    <source>
        <strain evidence="3 4">SG-1</strain>
    </source>
</reference>
<dbReference type="EMBL" id="CP019699">
    <property type="protein sequence ID" value="AQS56007.1"/>
    <property type="molecule type" value="Genomic_DNA"/>
</dbReference>
<keyword evidence="2" id="KW-0378">Hydrolase</keyword>
<proteinExistence type="inferred from homology"/>
<dbReference type="STRING" id="1471761.B0W44_09730"/>
<keyword evidence="4" id="KW-1185">Reference proteome</keyword>